<evidence type="ECO:0000313" key="3">
    <source>
        <dbReference type="Proteomes" id="UP000762676"/>
    </source>
</evidence>
<accession>A0AAV4I027</accession>
<evidence type="ECO:0000313" key="2">
    <source>
        <dbReference type="EMBL" id="GFS02322.1"/>
    </source>
</evidence>
<organism evidence="2 3">
    <name type="scientific">Elysia marginata</name>
    <dbReference type="NCBI Taxonomy" id="1093978"/>
    <lineage>
        <taxon>Eukaryota</taxon>
        <taxon>Metazoa</taxon>
        <taxon>Spiralia</taxon>
        <taxon>Lophotrochozoa</taxon>
        <taxon>Mollusca</taxon>
        <taxon>Gastropoda</taxon>
        <taxon>Heterobranchia</taxon>
        <taxon>Euthyneura</taxon>
        <taxon>Panpulmonata</taxon>
        <taxon>Sacoglossa</taxon>
        <taxon>Placobranchoidea</taxon>
        <taxon>Plakobranchidae</taxon>
        <taxon>Elysia</taxon>
    </lineage>
</organism>
<evidence type="ECO:0008006" key="4">
    <source>
        <dbReference type="Google" id="ProtNLM"/>
    </source>
</evidence>
<keyword evidence="3" id="KW-1185">Reference proteome</keyword>
<sequence>MLNRSCTQAFGARVIQPIQQSVGHNPQCQMTNNTKRPSFGPPCRPPGDGQVNLLHGFDTRPLESLFLVAATIILHEVSHLGVKYHDGLACLNFLFLHFITTRPRLL</sequence>
<name>A0AAV4I027_9GAST</name>
<dbReference type="EMBL" id="BMAT01005910">
    <property type="protein sequence ID" value="GFS02322.1"/>
    <property type="molecule type" value="Genomic_DNA"/>
</dbReference>
<dbReference type="Proteomes" id="UP000762676">
    <property type="component" value="Unassembled WGS sequence"/>
</dbReference>
<dbReference type="AlphaFoldDB" id="A0AAV4I027"/>
<proteinExistence type="predicted"/>
<reference evidence="2 3" key="1">
    <citation type="journal article" date="2021" name="Elife">
        <title>Chloroplast acquisition without the gene transfer in kleptoplastic sea slugs, Plakobranchus ocellatus.</title>
        <authorList>
            <person name="Maeda T."/>
            <person name="Takahashi S."/>
            <person name="Yoshida T."/>
            <person name="Shimamura S."/>
            <person name="Takaki Y."/>
            <person name="Nagai Y."/>
            <person name="Toyoda A."/>
            <person name="Suzuki Y."/>
            <person name="Arimoto A."/>
            <person name="Ishii H."/>
            <person name="Satoh N."/>
            <person name="Nishiyama T."/>
            <person name="Hasebe M."/>
            <person name="Maruyama T."/>
            <person name="Minagawa J."/>
            <person name="Obokata J."/>
            <person name="Shigenobu S."/>
        </authorList>
    </citation>
    <scope>NUCLEOTIDE SEQUENCE [LARGE SCALE GENOMIC DNA]</scope>
</reference>
<evidence type="ECO:0000256" key="1">
    <source>
        <dbReference type="SAM" id="MobiDB-lite"/>
    </source>
</evidence>
<feature type="region of interest" description="Disordered" evidence="1">
    <location>
        <begin position="25"/>
        <end position="45"/>
    </location>
</feature>
<protein>
    <recommendedName>
        <fullName evidence="4">WLM domain-containing protein</fullName>
    </recommendedName>
</protein>
<gene>
    <name evidence="2" type="ORF">ElyMa_002861700</name>
</gene>
<comment type="caution">
    <text evidence="2">The sequence shown here is derived from an EMBL/GenBank/DDBJ whole genome shotgun (WGS) entry which is preliminary data.</text>
</comment>
<feature type="compositionally biased region" description="Polar residues" evidence="1">
    <location>
        <begin position="25"/>
        <end position="36"/>
    </location>
</feature>